<dbReference type="Proteomes" id="UP001153269">
    <property type="component" value="Unassembled WGS sequence"/>
</dbReference>
<dbReference type="EMBL" id="CADEAL010000491">
    <property type="protein sequence ID" value="CAB1420919.1"/>
    <property type="molecule type" value="Genomic_DNA"/>
</dbReference>
<organism evidence="2 3">
    <name type="scientific">Pleuronectes platessa</name>
    <name type="common">European plaice</name>
    <dbReference type="NCBI Taxonomy" id="8262"/>
    <lineage>
        <taxon>Eukaryota</taxon>
        <taxon>Metazoa</taxon>
        <taxon>Chordata</taxon>
        <taxon>Craniata</taxon>
        <taxon>Vertebrata</taxon>
        <taxon>Euteleostomi</taxon>
        <taxon>Actinopterygii</taxon>
        <taxon>Neopterygii</taxon>
        <taxon>Teleostei</taxon>
        <taxon>Neoteleostei</taxon>
        <taxon>Acanthomorphata</taxon>
        <taxon>Carangaria</taxon>
        <taxon>Pleuronectiformes</taxon>
        <taxon>Pleuronectoidei</taxon>
        <taxon>Pleuronectidae</taxon>
        <taxon>Pleuronectes</taxon>
    </lineage>
</organism>
<feature type="signal peptide" evidence="1">
    <location>
        <begin position="1"/>
        <end position="25"/>
    </location>
</feature>
<dbReference type="AlphaFoldDB" id="A0A9N7YE40"/>
<sequence length="163" mass="17952">MGTAAMSIKLCVSLLAYNLLELCRAWYSDTLAPRVNTRCQDCAPASHLAEVPSNTPGRLTVKQREKVREDGESPSHFLGTICSAGVLRDDEASELRRRPALFPRTYPTLRAQTTSVHTRVLTLRRLHEVSSPGALLPPSPCKSCRSCTSPDQLLQLYTRSAAD</sequence>
<gene>
    <name evidence="2" type="ORF">PLEPLA_LOCUS8796</name>
</gene>
<feature type="chain" id="PRO_5040304250" description="Secreted protein" evidence="1">
    <location>
        <begin position="26"/>
        <end position="163"/>
    </location>
</feature>
<evidence type="ECO:0008006" key="4">
    <source>
        <dbReference type="Google" id="ProtNLM"/>
    </source>
</evidence>
<evidence type="ECO:0000313" key="3">
    <source>
        <dbReference type="Proteomes" id="UP001153269"/>
    </source>
</evidence>
<comment type="caution">
    <text evidence="2">The sequence shown here is derived from an EMBL/GenBank/DDBJ whole genome shotgun (WGS) entry which is preliminary data.</text>
</comment>
<reference evidence="2" key="1">
    <citation type="submission" date="2020-03" db="EMBL/GenBank/DDBJ databases">
        <authorList>
            <person name="Weist P."/>
        </authorList>
    </citation>
    <scope>NUCLEOTIDE SEQUENCE</scope>
</reference>
<name>A0A9N7YE40_PLEPL</name>
<keyword evidence="1" id="KW-0732">Signal</keyword>
<protein>
    <recommendedName>
        <fullName evidence="4">Secreted protein</fullName>
    </recommendedName>
</protein>
<evidence type="ECO:0000313" key="2">
    <source>
        <dbReference type="EMBL" id="CAB1420919.1"/>
    </source>
</evidence>
<evidence type="ECO:0000256" key="1">
    <source>
        <dbReference type="SAM" id="SignalP"/>
    </source>
</evidence>
<proteinExistence type="predicted"/>
<accession>A0A9N7YE40</accession>
<keyword evidence="3" id="KW-1185">Reference proteome</keyword>